<gene>
    <name evidence="1" type="ORF">K1T71_001438</name>
</gene>
<keyword evidence="2" id="KW-1185">Reference proteome</keyword>
<dbReference type="EMBL" id="CM034388">
    <property type="protein sequence ID" value="KAJ0183462.1"/>
    <property type="molecule type" value="Genomic_DNA"/>
</dbReference>
<reference evidence="1 2" key="1">
    <citation type="journal article" date="2021" name="Front. Genet.">
        <title>Chromosome-Level Genome Assembly Reveals Significant Gene Expansion in the Toll and IMD Signaling Pathways of Dendrolimus kikuchii.</title>
        <authorList>
            <person name="Zhou J."/>
            <person name="Wu P."/>
            <person name="Xiong Z."/>
            <person name="Liu N."/>
            <person name="Zhao N."/>
            <person name="Ji M."/>
            <person name="Qiu Y."/>
            <person name="Yang B."/>
        </authorList>
    </citation>
    <scope>NUCLEOTIDE SEQUENCE [LARGE SCALE GENOMIC DNA]</scope>
    <source>
        <strain evidence="1">Ann1</strain>
    </source>
</reference>
<evidence type="ECO:0000313" key="1">
    <source>
        <dbReference type="EMBL" id="KAJ0183462.1"/>
    </source>
</evidence>
<accession>A0ACC1DIM1</accession>
<comment type="caution">
    <text evidence="1">The sequence shown here is derived from an EMBL/GenBank/DDBJ whole genome shotgun (WGS) entry which is preliminary data.</text>
</comment>
<protein>
    <submittedName>
        <fullName evidence="1">Uncharacterized protein</fullName>
    </submittedName>
</protein>
<evidence type="ECO:0000313" key="2">
    <source>
        <dbReference type="Proteomes" id="UP000824533"/>
    </source>
</evidence>
<dbReference type="Proteomes" id="UP000824533">
    <property type="component" value="Linkage Group LG02"/>
</dbReference>
<proteinExistence type="predicted"/>
<name>A0ACC1DIM1_9NEOP</name>
<sequence length="396" mass="45455">MNRNQRRLGKTPKKNDSESKVKTHKGKNLEIQEVFTSPKAKKESPNFIKSMTNRCCFVSPNQQDFGQLTESDPPIEQNLIYEQYGIVPEIPDTITQLKELKKELCSNADKVENSSQYVTFDQLTPVPAYVETSDGSQWQNIENIDDIDKLIMTDKLTQKGSLPLHYPSDPKNIHISEVPRVKIIAKKFSRCKKNNIEVRKLDEKVVCLEYDIFDESDLTKPIQVMRAFFSIKPVQNEDKEGTKNVTETIPSDIRRNFKIADDDLKSLNEKEVEIIDGKIAENKPYLEDLKNILRRKKIHVKCNKNSLDLMSLYEMAKRERSASNYSDNNTLTKAELKEVKDLILAKCTSSVYGVSRRTIKGEIDEINLNKSENIGVISQSIFAELLREDAKTNVFQ</sequence>
<organism evidence="1 2">
    <name type="scientific">Dendrolimus kikuchii</name>
    <dbReference type="NCBI Taxonomy" id="765133"/>
    <lineage>
        <taxon>Eukaryota</taxon>
        <taxon>Metazoa</taxon>
        <taxon>Ecdysozoa</taxon>
        <taxon>Arthropoda</taxon>
        <taxon>Hexapoda</taxon>
        <taxon>Insecta</taxon>
        <taxon>Pterygota</taxon>
        <taxon>Neoptera</taxon>
        <taxon>Endopterygota</taxon>
        <taxon>Lepidoptera</taxon>
        <taxon>Glossata</taxon>
        <taxon>Ditrysia</taxon>
        <taxon>Bombycoidea</taxon>
        <taxon>Lasiocampidae</taxon>
        <taxon>Dendrolimus</taxon>
    </lineage>
</organism>